<evidence type="ECO:0000256" key="5">
    <source>
        <dbReference type="ARBA" id="ARBA00023212"/>
    </source>
</evidence>
<dbReference type="GO" id="GO:0051011">
    <property type="term" value="F:microtubule minus-end binding"/>
    <property type="evidence" value="ECO:0007669"/>
    <property type="project" value="TreeGrafter"/>
</dbReference>
<evidence type="ECO:0000259" key="9">
    <source>
        <dbReference type="Pfam" id="PF17681"/>
    </source>
</evidence>
<proteinExistence type="inferred from homology"/>
<dbReference type="InterPro" id="IPR040457">
    <property type="entry name" value="GCP_C"/>
</dbReference>
<dbReference type="GO" id="GO:0044732">
    <property type="term" value="C:mitotic spindle pole body"/>
    <property type="evidence" value="ECO:0007669"/>
    <property type="project" value="TreeGrafter"/>
</dbReference>
<dbReference type="AlphaFoldDB" id="A0A5N7B0P6"/>
<dbReference type="Proteomes" id="UP000326198">
    <property type="component" value="Unassembled WGS sequence"/>
</dbReference>
<keyword evidence="4 6" id="KW-0493">Microtubule</keyword>
<feature type="region of interest" description="Disordered" evidence="7">
    <location>
        <begin position="508"/>
        <end position="533"/>
    </location>
</feature>
<dbReference type="GO" id="GO:0000922">
    <property type="term" value="C:spindle pole"/>
    <property type="evidence" value="ECO:0007669"/>
    <property type="project" value="InterPro"/>
</dbReference>
<dbReference type="GO" id="GO:0000930">
    <property type="term" value="C:gamma-tubulin complex"/>
    <property type="evidence" value="ECO:0007669"/>
    <property type="project" value="TreeGrafter"/>
</dbReference>
<dbReference type="GO" id="GO:0051225">
    <property type="term" value="P:spindle assembly"/>
    <property type="evidence" value="ECO:0007669"/>
    <property type="project" value="TreeGrafter"/>
</dbReference>
<dbReference type="Pfam" id="PF04130">
    <property type="entry name" value="GCP_C_terminal"/>
    <property type="match status" value="1"/>
</dbReference>
<reference evidence="10 11" key="1">
    <citation type="submission" date="2019-04" db="EMBL/GenBank/DDBJ databases">
        <title>Friends and foes A comparative genomics studyof 23 Aspergillus species from section Flavi.</title>
        <authorList>
            <consortium name="DOE Joint Genome Institute"/>
            <person name="Kjaerbolling I."/>
            <person name="Vesth T."/>
            <person name="Frisvad J.C."/>
            <person name="Nybo J.L."/>
            <person name="Theobald S."/>
            <person name="Kildgaard S."/>
            <person name="Isbrandt T."/>
            <person name="Kuo A."/>
            <person name="Sato A."/>
            <person name="Lyhne E.K."/>
            <person name="Kogle M.E."/>
            <person name="Wiebenga A."/>
            <person name="Kun R.S."/>
            <person name="Lubbers R.J."/>
            <person name="Makela M.R."/>
            <person name="Barry K."/>
            <person name="Chovatia M."/>
            <person name="Clum A."/>
            <person name="Daum C."/>
            <person name="Haridas S."/>
            <person name="He G."/>
            <person name="LaButti K."/>
            <person name="Lipzen A."/>
            <person name="Mondo S."/>
            <person name="Riley R."/>
            <person name="Salamov A."/>
            <person name="Simmons B.A."/>
            <person name="Magnuson J.K."/>
            <person name="Henrissat B."/>
            <person name="Mortensen U.H."/>
            <person name="Larsen T.O."/>
            <person name="Devries R.P."/>
            <person name="Grigoriev I.V."/>
            <person name="Machida M."/>
            <person name="Baker S.E."/>
            <person name="Andersen M.R."/>
        </authorList>
    </citation>
    <scope>NUCLEOTIDE SEQUENCE [LARGE SCALE GENOMIC DNA]</scope>
    <source>
        <strain evidence="10 11">IBT 29228</strain>
    </source>
</reference>
<dbReference type="GO" id="GO:0051321">
    <property type="term" value="P:meiotic cell cycle"/>
    <property type="evidence" value="ECO:0007669"/>
    <property type="project" value="TreeGrafter"/>
</dbReference>
<dbReference type="GO" id="GO:0000278">
    <property type="term" value="P:mitotic cell cycle"/>
    <property type="evidence" value="ECO:0007669"/>
    <property type="project" value="TreeGrafter"/>
</dbReference>
<accession>A0A5N7B0P6</accession>
<dbReference type="PANTHER" id="PTHR19302">
    <property type="entry name" value="GAMMA TUBULIN COMPLEX PROTEIN"/>
    <property type="match status" value="1"/>
</dbReference>
<dbReference type="InterPro" id="IPR007259">
    <property type="entry name" value="GCP"/>
</dbReference>
<evidence type="ECO:0000256" key="3">
    <source>
        <dbReference type="ARBA" id="ARBA00022490"/>
    </source>
</evidence>
<evidence type="ECO:0000256" key="6">
    <source>
        <dbReference type="RuleBase" id="RU363050"/>
    </source>
</evidence>
<feature type="region of interest" description="Disordered" evidence="7">
    <location>
        <begin position="579"/>
        <end position="605"/>
    </location>
</feature>
<evidence type="ECO:0000259" key="8">
    <source>
        <dbReference type="Pfam" id="PF04130"/>
    </source>
</evidence>
<dbReference type="InterPro" id="IPR042241">
    <property type="entry name" value="GCP_C_sf"/>
</dbReference>
<protein>
    <recommendedName>
        <fullName evidence="6">Spindle pole body component</fullName>
    </recommendedName>
</protein>
<dbReference type="PANTHER" id="PTHR19302:SF27">
    <property type="entry name" value="GAMMA-TUBULIN COMPLEX COMPONENT 4"/>
    <property type="match status" value="1"/>
</dbReference>
<feature type="domain" description="Gamma tubulin complex component protein N-terminal" evidence="9">
    <location>
        <begin position="2"/>
        <end position="312"/>
    </location>
</feature>
<evidence type="ECO:0000256" key="2">
    <source>
        <dbReference type="ARBA" id="ARBA00010337"/>
    </source>
</evidence>
<evidence type="ECO:0000313" key="10">
    <source>
        <dbReference type="EMBL" id="KAE8375573.1"/>
    </source>
</evidence>
<organism evidence="10 11">
    <name type="scientific">Aspergillus bertholletiae</name>
    <dbReference type="NCBI Taxonomy" id="1226010"/>
    <lineage>
        <taxon>Eukaryota</taxon>
        <taxon>Fungi</taxon>
        <taxon>Dikarya</taxon>
        <taxon>Ascomycota</taxon>
        <taxon>Pezizomycotina</taxon>
        <taxon>Eurotiomycetes</taxon>
        <taxon>Eurotiomycetidae</taxon>
        <taxon>Eurotiales</taxon>
        <taxon>Aspergillaceae</taxon>
        <taxon>Aspergillus</taxon>
        <taxon>Aspergillus subgen. Circumdati</taxon>
    </lineage>
</organism>
<dbReference type="InterPro" id="IPR041470">
    <property type="entry name" value="GCP_N"/>
</dbReference>
<dbReference type="GO" id="GO:0031122">
    <property type="term" value="P:cytoplasmic microtubule organization"/>
    <property type="evidence" value="ECO:0007669"/>
    <property type="project" value="TreeGrafter"/>
</dbReference>
<dbReference type="Pfam" id="PF17681">
    <property type="entry name" value="GCP_N_terminal"/>
    <property type="match status" value="1"/>
</dbReference>
<feature type="compositionally biased region" description="Low complexity" evidence="7">
    <location>
        <begin position="581"/>
        <end position="598"/>
    </location>
</feature>
<feature type="domain" description="Gamma tubulin complex component C-terminal" evidence="8">
    <location>
        <begin position="323"/>
        <end position="774"/>
    </location>
</feature>
<dbReference type="GO" id="GO:0007020">
    <property type="term" value="P:microtubule nucleation"/>
    <property type="evidence" value="ECO:0007669"/>
    <property type="project" value="InterPro"/>
</dbReference>
<dbReference type="EMBL" id="ML736257">
    <property type="protein sequence ID" value="KAE8375573.1"/>
    <property type="molecule type" value="Genomic_DNA"/>
</dbReference>
<comment type="subcellular location">
    <subcellularLocation>
        <location evidence="1 6">Cytoplasm</location>
        <location evidence="1 6">Cytoskeleton</location>
        <location evidence="1 6">Microtubule organizing center</location>
    </subcellularLocation>
</comment>
<gene>
    <name evidence="10" type="ORF">BDV26DRAFT_11214</name>
</gene>
<keyword evidence="11" id="KW-1185">Reference proteome</keyword>
<dbReference type="GO" id="GO:0005874">
    <property type="term" value="C:microtubule"/>
    <property type="evidence" value="ECO:0007669"/>
    <property type="project" value="UniProtKB-KW"/>
</dbReference>
<name>A0A5N7B0P6_9EURO</name>
<dbReference type="GO" id="GO:0043015">
    <property type="term" value="F:gamma-tubulin binding"/>
    <property type="evidence" value="ECO:0007669"/>
    <property type="project" value="InterPro"/>
</dbReference>
<dbReference type="OrthoDB" id="78652at2759"/>
<evidence type="ECO:0000256" key="7">
    <source>
        <dbReference type="SAM" id="MobiDB-lite"/>
    </source>
</evidence>
<keyword evidence="5 6" id="KW-0206">Cytoskeleton</keyword>
<feature type="region of interest" description="Disordered" evidence="7">
    <location>
        <begin position="732"/>
        <end position="754"/>
    </location>
</feature>
<evidence type="ECO:0000313" key="11">
    <source>
        <dbReference type="Proteomes" id="UP000326198"/>
    </source>
</evidence>
<evidence type="ECO:0000256" key="4">
    <source>
        <dbReference type="ARBA" id="ARBA00022701"/>
    </source>
</evidence>
<comment type="similarity">
    <text evidence="2 6">Belongs to the TUBGCP family.</text>
</comment>
<keyword evidence="3 6" id="KW-0963">Cytoplasm</keyword>
<sequence>MLHEILLSLSGQPSQLFEAHAEEAAVSENAFPLLSPPEKALLASLARLSRLHAKLRAHTALISSSHTSVICRAASTAISTHHLGNFQRKVLEVEKSILVEDSAYVGGYGIVPLSTIVGEFSPWTRRLEWLWEVAQFIRPDHKKDTNQSCTGASLIDYLRAESQTGYIDIGEMALHLISAAETAWMRQLSTWLLYGNLPVLGKDDFFIQEDSIAESNRAPVVTHFILRTDLQPKFVSPSTASSILFIGKTLNLIRAKRSGSTTGPPTSLLTTPVTLHREHIEHFATLKSPISTAKLSNSINAIRLSLSQSTLSKLLPLPKILEILAVLHDFLLLRRGEFASALVSHADARLQERHRRPGTLASKGKISEGLQGLSVKEGDVANALSQALAELYSLQNEEDPVDDELDLARSLLQLSINDKRKGHSVAATPSVGEPDHIANISDIPFDDLLFPSPTVLSAQVHPPLDLFLSASDVFIYSKIHSYLLGIRRAQLHLGDLWKHTFLRKIHPSPLGPPRSNSKFGQNKLRAGRQRDNIRTRQMRPVWATCSASLFVLSEVGSFFQGEVINGSWQHFREWIGGTPASSTNSRPGTSSSSKSKPSYNNMASDELSEAGLDRSTPLPRTQHDPETLTVAHRRYLFTMIQALFLTDRPFTKALRFLLTSVDHFIALVVHLESIQRNMDLETDEGVVDSLVDYAGEEKEVWQALSAARGEVERGIKVLVARLKDIDDSRSGEGRTMFDTSRAPRENWSSTTANMGHYEPRKAAGVDRLLMKLDFGNANGSIGPAAFVSGGYGNAGYEDTRKRVMSMVM</sequence>
<evidence type="ECO:0000256" key="1">
    <source>
        <dbReference type="ARBA" id="ARBA00004267"/>
    </source>
</evidence>
<dbReference type="Gene3D" id="1.20.120.1900">
    <property type="entry name" value="Gamma-tubulin complex, C-terminal domain"/>
    <property type="match status" value="1"/>
</dbReference>